<dbReference type="EMBL" id="CAJOBA010004837">
    <property type="protein sequence ID" value="CAF3725339.1"/>
    <property type="molecule type" value="Genomic_DNA"/>
</dbReference>
<dbReference type="GO" id="GO:0016020">
    <property type="term" value="C:membrane"/>
    <property type="evidence" value="ECO:0007669"/>
    <property type="project" value="UniProtKB-SubCell"/>
</dbReference>
<protein>
    <submittedName>
        <fullName evidence="6">Uncharacterized protein</fullName>
    </submittedName>
</protein>
<dbReference type="EMBL" id="CAJNOK010004833">
    <property type="protein sequence ID" value="CAF0951227.1"/>
    <property type="molecule type" value="Genomic_DNA"/>
</dbReference>
<evidence type="ECO:0000313" key="7">
    <source>
        <dbReference type="EMBL" id="CAF3725339.1"/>
    </source>
</evidence>
<feature type="transmembrane region" description="Helical" evidence="5">
    <location>
        <begin position="31"/>
        <end position="51"/>
    </location>
</feature>
<feature type="transmembrane region" description="Helical" evidence="5">
    <location>
        <begin position="274"/>
        <end position="295"/>
    </location>
</feature>
<sequence length="409" mass="46923">MHPHQIPEESIPIPHANTKTQKIKNILTNEVIWGVFLLLCCALILLIIWLVNRPVEWQLLKDPKHEQILISVIAGIFSVLASLMTLVQVIDHFIHYTHRPSQKRVIRILFMIPIYALTAWLSCVFLQSAIYAEFIQACYEAYIIYCFLLLLTKYLGGHKGVEEIIANKSFIKLPFPFNCCCTVPATPRWIWYIKWGLLQYAWITPTVSGIAVVLNLAGVYDNGNWTFSRGYPYITFIINFSQILAMYCLVTFYMNTKEELKPFKPLPKFLVIKAIVFFTFWQSVLMSGLAAIHVLRNQSCDPNVNVNCNGSINGFSVEQEKILLSSVLICVEMFFFSIAHHWIFGVQAYADGTFKSLMESRFQQINNNQKDDRVGSDNLSSENNVNFFIQNFVTHTTLVFMEKVSSDGV</sequence>
<evidence type="ECO:0000256" key="1">
    <source>
        <dbReference type="ARBA" id="ARBA00004141"/>
    </source>
</evidence>
<dbReference type="Pfam" id="PF03619">
    <property type="entry name" value="Solute_trans_a"/>
    <property type="match status" value="1"/>
</dbReference>
<keyword evidence="2 5" id="KW-0812">Transmembrane</keyword>
<keyword evidence="4 5" id="KW-0472">Membrane</keyword>
<feature type="transmembrane region" description="Helical" evidence="5">
    <location>
        <begin position="108"/>
        <end position="128"/>
    </location>
</feature>
<comment type="caution">
    <text evidence="6">The sequence shown here is derived from an EMBL/GenBank/DDBJ whole genome shotgun (WGS) entry which is preliminary data.</text>
</comment>
<evidence type="ECO:0000313" key="6">
    <source>
        <dbReference type="EMBL" id="CAF0951227.1"/>
    </source>
</evidence>
<evidence type="ECO:0000256" key="3">
    <source>
        <dbReference type="ARBA" id="ARBA00022989"/>
    </source>
</evidence>
<evidence type="ECO:0000313" key="8">
    <source>
        <dbReference type="Proteomes" id="UP000677228"/>
    </source>
</evidence>
<dbReference type="Proteomes" id="UP000682733">
    <property type="component" value="Unassembled WGS sequence"/>
</dbReference>
<evidence type="ECO:0000256" key="5">
    <source>
        <dbReference type="SAM" id="Phobius"/>
    </source>
</evidence>
<dbReference type="AlphaFoldDB" id="A0A8S2DQW3"/>
<feature type="transmembrane region" description="Helical" evidence="5">
    <location>
        <begin position="197"/>
        <end position="219"/>
    </location>
</feature>
<organism evidence="6 8">
    <name type="scientific">Didymodactylos carnosus</name>
    <dbReference type="NCBI Taxonomy" id="1234261"/>
    <lineage>
        <taxon>Eukaryota</taxon>
        <taxon>Metazoa</taxon>
        <taxon>Spiralia</taxon>
        <taxon>Gnathifera</taxon>
        <taxon>Rotifera</taxon>
        <taxon>Eurotatoria</taxon>
        <taxon>Bdelloidea</taxon>
        <taxon>Philodinida</taxon>
        <taxon>Philodinidae</taxon>
        <taxon>Didymodactylos</taxon>
    </lineage>
</organism>
<feature type="transmembrane region" description="Helical" evidence="5">
    <location>
        <begin position="67"/>
        <end position="87"/>
    </location>
</feature>
<reference evidence="6" key="1">
    <citation type="submission" date="2021-02" db="EMBL/GenBank/DDBJ databases">
        <authorList>
            <person name="Nowell W R."/>
        </authorList>
    </citation>
    <scope>NUCLEOTIDE SEQUENCE</scope>
</reference>
<dbReference type="Proteomes" id="UP000677228">
    <property type="component" value="Unassembled WGS sequence"/>
</dbReference>
<feature type="transmembrane region" description="Helical" evidence="5">
    <location>
        <begin position="134"/>
        <end position="151"/>
    </location>
</feature>
<dbReference type="SMART" id="SM01417">
    <property type="entry name" value="Solute_trans_a"/>
    <property type="match status" value="1"/>
</dbReference>
<feature type="transmembrane region" description="Helical" evidence="5">
    <location>
        <begin position="322"/>
        <end position="344"/>
    </location>
</feature>
<accession>A0A8S2DQW3</accession>
<gene>
    <name evidence="6" type="ORF">OVA965_LOCUS12167</name>
    <name evidence="7" type="ORF">TMI583_LOCUS12169</name>
</gene>
<proteinExistence type="predicted"/>
<evidence type="ECO:0000256" key="2">
    <source>
        <dbReference type="ARBA" id="ARBA00022692"/>
    </source>
</evidence>
<dbReference type="PANTHER" id="PTHR23423">
    <property type="entry name" value="ORGANIC SOLUTE TRANSPORTER-RELATED"/>
    <property type="match status" value="1"/>
</dbReference>
<evidence type="ECO:0000256" key="4">
    <source>
        <dbReference type="ARBA" id="ARBA00023136"/>
    </source>
</evidence>
<comment type="subcellular location">
    <subcellularLocation>
        <location evidence="1">Membrane</location>
        <topology evidence="1">Multi-pass membrane protein</topology>
    </subcellularLocation>
</comment>
<dbReference type="InterPro" id="IPR005178">
    <property type="entry name" value="Ostalpha/TMEM184C"/>
</dbReference>
<keyword evidence="3 5" id="KW-1133">Transmembrane helix</keyword>
<feature type="transmembrane region" description="Helical" evidence="5">
    <location>
        <begin position="231"/>
        <end position="253"/>
    </location>
</feature>
<name>A0A8S2DQW3_9BILA</name>